<keyword evidence="9" id="KW-1185">Reference proteome</keyword>
<accession>A0A813QTW7</accession>
<dbReference type="GO" id="GO:0003924">
    <property type="term" value="F:GTPase activity"/>
    <property type="evidence" value="ECO:0007669"/>
    <property type="project" value="InterPro"/>
</dbReference>
<dbReference type="SMART" id="SM00275">
    <property type="entry name" value="G_alpha"/>
    <property type="match status" value="1"/>
</dbReference>
<feature type="binding site" evidence="6">
    <location>
        <begin position="215"/>
        <end position="221"/>
    </location>
    <ligand>
        <name>GTP</name>
        <dbReference type="ChEBI" id="CHEBI:37565"/>
    </ligand>
</feature>
<evidence type="ECO:0000313" key="9">
    <source>
        <dbReference type="Proteomes" id="UP000663879"/>
    </source>
</evidence>
<feature type="binding site" evidence="6">
    <location>
        <begin position="309"/>
        <end position="312"/>
    </location>
    <ligand>
        <name>GTP</name>
        <dbReference type="ChEBI" id="CHEBI:37565"/>
    </ligand>
</feature>
<dbReference type="InterPro" id="IPR027417">
    <property type="entry name" value="P-loop_NTPase"/>
</dbReference>
<evidence type="ECO:0000256" key="7">
    <source>
        <dbReference type="PIRSR" id="PIRSR601019-2"/>
    </source>
</evidence>
<dbReference type="PROSITE" id="PS51882">
    <property type="entry name" value="G_ALPHA"/>
    <property type="match status" value="1"/>
</dbReference>
<comment type="caution">
    <text evidence="8">The sequence shown here is derived from an EMBL/GenBank/DDBJ whole genome shotgun (WGS) entry which is preliminary data.</text>
</comment>
<reference evidence="8" key="1">
    <citation type="submission" date="2021-02" db="EMBL/GenBank/DDBJ databases">
        <authorList>
            <person name="Nowell W R."/>
        </authorList>
    </citation>
    <scope>NUCLEOTIDE SEQUENCE</scope>
    <source>
        <strain evidence="8">Ploen Becks lab</strain>
    </source>
</reference>
<dbReference type="GO" id="GO:0005737">
    <property type="term" value="C:cytoplasm"/>
    <property type="evidence" value="ECO:0007669"/>
    <property type="project" value="TreeGrafter"/>
</dbReference>
<dbReference type="PANTHER" id="PTHR10218">
    <property type="entry name" value="GTP-BINDING PROTEIN ALPHA SUBUNIT"/>
    <property type="match status" value="1"/>
</dbReference>
<evidence type="ECO:0000256" key="3">
    <source>
        <dbReference type="ARBA" id="ARBA00022741"/>
    </source>
</evidence>
<keyword evidence="2 7" id="KW-0479">Metal-binding</keyword>
<dbReference type="Gene3D" id="1.10.400.10">
    <property type="entry name" value="GI Alpha 1, domain 2-like"/>
    <property type="match status" value="1"/>
</dbReference>
<keyword evidence="4 6" id="KW-0342">GTP-binding</keyword>
<dbReference type="InterPro" id="IPR011025">
    <property type="entry name" value="GproteinA_insert"/>
</dbReference>
<feature type="binding site" evidence="6">
    <location>
        <begin position="240"/>
        <end position="244"/>
    </location>
    <ligand>
        <name>GTP</name>
        <dbReference type="ChEBI" id="CHEBI:37565"/>
    </ligand>
</feature>
<feature type="binding site" evidence="7">
    <location>
        <position position="57"/>
    </location>
    <ligand>
        <name>Mg(2+)</name>
        <dbReference type="ChEBI" id="CHEBI:18420"/>
    </ligand>
</feature>
<dbReference type="GO" id="GO:0005525">
    <property type="term" value="F:GTP binding"/>
    <property type="evidence" value="ECO:0007669"/>
    <property type="project" value="UniProtKB-KW"/>
</dbReference>
<evidence type="ECO:0000256" key="5">
    <source>
        <dbReference type="ARBA" id="ARBA00023224"/>
    </source>
</evidence>
<feature type="binding site" evidence="7">
    <location>
        <position position="221"/>
    </location>
    <ligand>
        <name>Mg(2+)</name>
        <dbReference type="ChEBI" id="CHEBI:18420"/>
    </ligand>
</feature>
<evidence type="ECO:0000256" key="1">
    <source>
        <dbReference type="ARBA" id="ARBA00011356"/>
    </source>
</evidence>
<dbReference type="SUPFAM" id="SSF47895">
    <property type="entry name" value="Transducin (alpha subunit), insertion domain"/>
    <property type="match status" value="1"/>
</dbReference>
<comment type="subunit">
    <text evidence="1">G proteins are composed of 3 units; alpha, beta and gamma. The alpha chain contains the guanine nucleotide binding site.</text>
</comment>
<dbReference type="GO" id="GO:0046872">
    <property type="term" value="F:metal ion binding"/>
    <property type="evidence" value="ECO:0007669"/>
    <property type="project" value="UniProtKB-KW"/>
</dbReference>
<evidence type="ECO:0000256" key="6">
    <source>
        <dbReference type="PIRSR" id="PIRSR601019-1"/>
    </source>
</evidence>
<dbReference type="Gene3D" id="3.40.50.300">
    <property type="entry name" value="P-loop containing nucleotide triphosphate hydrolases"/>
    <property type="match status" value="2"/>
</dbReference>
<dbReference type="OrthoDB" id="5817230at2759"/>
<proteinExistence type="predicted"/>
<dbReference type="GO" id="GO:0007188">
    <property type="term" value="P:adenylate cyclase-modulating G protein-coupled receptor signaling pathway"/>
    <property type="evidence" value="ECO:0007669"/>
    <property type="project" value="TreeGrafter"/>
</dbReference>
<dbReference type="Proteomes" id="UP000663879">
    <property type="component" value="Unassembled WGS sequence"/>
</dbReference>
<gene>
    <name evidence="8" type="ORF">OXX778_LOCUS5078</name>
</gene>
<dbReference type="SUPFAM" id="SSF52540">
    <property type="entry name" value="P-loop containing nucleoside triphosphate hydrolases"/>
    <property type="match status" value="1"/>
</dbReference>
<dbReference type="AlphaFoldDB" id="A0A813QTW7"/>
<dbReference type="GO" id="GO:0001664">
    <property type="term" value="F:G protein-coupled receptor binding"/>
    <property type="evidence" value="ECO:0007669"/>
    <property type="project" value="TreeGrafter"/>
</dbReference>
<dbReference type="GO" id="GO:0031683">
    <property type="term" value="F:G-protein beta/gamma-subunit complex binding"/>
    <property type="evidence" value="ECO:0007669"/>
    <property type="project" value="InterPro"/>
</dbReference>
<feature type="binding site" evidence="6">
    <location>
        <begin position="53"/>
        <end position="58"/>
    </location>
    <ligand>
        <name>GTP</name>
        <dbReference type="ChEBI" id="CHEBI:37565"/>
    </ligand>
</feature>
<keyword evidence="5" id="KW-0807">Transducer</keyword>
<dbReference type="GO" id="GO:0005834">
    <property type="term" value="C:heterotrimeric G-protein complex"/>
    <property type="evidence" value="ECO:0007669"/>
    <property type="project" value="TreeGrafter"/>
</dbReference>
<dbReference type="CDD" id="cd00066">
    <property type="entry name" value="G-alpha"/>
    <property type="match status" value="1"/>
</dbReference>
<dbReference type="InterPro" id="IPR001019">
    <property type="entry name" value="Gprotein_alpha_su"/>
</dbReference>
<sequence>MLSNLNRNDKCVCCLSGEDRIEIERSRQIDRELALLKRKFYATQKIVLLGAGESGKSTFLKQMQIIHGTGFTKSEITQYRTQIYENILKGIVGLINGKTELGLPWRGNDTQNSLEITTYMKGIIGKFRIIYKSLMDDREKQAQLSQQIIHILPEKFLSNNLVELIIELWNDLSIQEAYERRREFPRYFVENVPYFIENLNRIATLDYMPNATDILRARRATTSIHEIEINIQDVPFRFIDVGGQRTQRQKWQQCLSDVTAILFLASCSEFDECLREDPKKNRLEESCKVFETLINYKFLKNVEFILFLNKHDLLNEKIKRVNIKNYCSDFTGNPFSIYDVENYLVHRFTSLKRNSEDFPVERSYYLPNKTNKLNEFDSIMTNEYDDEYRHDKQTKQKKSNESEKKIYSHFTTAIDTNNIKTIFEMVRLMIFEKNYDEFEDNFEDEIVDALPDGDLDDFVYVSNARVVDSVECGNLVEDSVEMSFQSYNIVELKCLDLTDLSMPDFKLAICEIR</sequence>
<evidence type="ECO:0000256" key="4">
    <source>
        <dbReference type="ARBA" id="ARBA00023134"/>
    </source>
</evidence>
<dbReference type="EMBL" id="CAJNOC010000534">
    <property type="protein sequence ID" value="CAF0773437.1"/>
    <property type="molecule type" value="Genomic_DNA"/>
</dbReference>
<dbReference type="FunFam" id="3.40.50.300:FF:000692">
    <property type="entry name" value="Guanine nucleotide-binding protein subunit alpha"/>
    <property type="match status" value="2"/>
</dbReference>
<keyword evidence="3 6" id="KW-0547">Nucleotide-binding</keyword>
<dbReference type="PRINTS" id="PR00318">
    <property type="entry name" value="GPROTEINA"/>
</dbReference>
<keyword evidence="7" id="KW-0460">Magnesium</keyword>
<dbReference type="PANTHER" id="PTHR10218:SF360">
    <property type="entry name" value="GUANINE NUCLEOTIDE-BINDING PROTEIN SUBUNIT ALPHA HOMOLOG"/>
    <property type="match status" value="1"/>
</dbReference>
<organism evidence="8 9">
    <name type="scientific">Brachionus calyciflorus</name>
    <dbReference type="NCBI Taxonomy" id="104777"/>
    <lineage>
        <taxon>Eukaryota</taxon>
        <taxon>Metazoa</taxon>
        <taxon>Spiralia</taxon>
        <taxon>Gnathifera</taxon>
        <taxon>Rotifera</taxon>
        <taxon>Eurotatoria</taxon>
        <taxon>Monogononta</taxon>
        <taxon>Pseudotrocha</taxon>
        <taxon>Ploima</taxon>
        <taxon>Brachionidae</taxon>
        <taxon>Brachionus</taxon>
    </lineage>
</organism>
<name>A0A813QTW7_9BILA</name>
<evidence type="ECO:0000313" key="8">
    <source>
        <dbReference type="EMBL" id="CAF0773437.1"/>
    </source>
</evidence>
<protein>
    <submittedName>
        <fullName evidence="8">Uncharacterized protein</fullName>
    </submittedName>
</protein>
<evidence type="ECO:0000256" key="2">
    <source>
        <dbReference type="ARBA" id="ARBA00022723"/>
    </source>
</evidence>
<dbReference type="Pfam" id="PF00503">
    <property type="entry name" value="G-alpha"/>
    <property type="match status" value="1"/>
</dbReference>